<feature type="compositionally biased region" description="Low complexity" evidence="1">
    <location>
        <begin position="578"/>
        <end position="592"/>
    </location>
</feature>
<protein>
    <submittedName>
        <fullName evidence="2">Uncharacterized protein</fullName>
    </submittedName>
</protein>
<keyword evidence="3" id="KW-1185">Reference proteome</keyword>
<organism evidence="2 3">
    <name type="scientific">Chara braunii</name>
    <name type="common">Braun's stonewort</name>
    <dbReference type="NCBI Taxonomy" id="69332"/>
    <lineage>
        <taxon>Eukaryota</taxon>
        <taxon>Viridiplantae</taxon>
        <taxon>Streptophyta</taxon>
        <taxon>Charophyceae</taxon>
        <taxon>Charales</taxon>
        <taxon>Characeae</taxon>
        <taxon>Chara</taxon>
    </lineage>
</organism>
<evidence type="ECO:0000256" key="1">
    <source>
        <dbReference type="SAM" id="MobiDB-lite"/>
    </source>
</evidence>
<accession>A0A388LQG1</accession>
<evidence type="ECO:0000313" key="2">
    <source>
        <dbReference type="EMBL" id="GBG84453.1"/>
    </source>
</evidence>
<comment type="caution">
    <text evidence="2">The sequence shown here is derived from an EMBL/GenBank/DDBJ whole genome shotgun (WGS) entry which is preliminary data.</text>
</comment>
<name>A0A388LQG1_CHABU</name>
<feature type="region of interest" description="Disordered" evidence="1">
    <location>
        <begin position="577"/>
        <end position="614"/>
    </location>
</feature>
<dbReference type="SUPFAM" id="SSF56219">
    <property type="entry name" value="DNase I-like"/>
    <property type="match status" value="1"/>
</dbReference>
<dbReference type="Gramene" id="GBG84453">
    <property type="protein sequence ID" value="GBG84453"/>
    <property type="gene ID" value="CBR_g38737"/>
</dbReference>
<dbReference type="AlphaFoldDB" id="A0A388LQG1"/>
<evidence type="ECO:0000313" key="3">
    <source>
        <dbReference type="Proteomes" id="UP000265515"/>
    </source>
</evidence>
<dbReference type="OrthoDB" id="416119at2759"/>
<feature type="region of interest" description="Disordered" evidence="1">
    <location>
        <begin position="252"/>
        <end position="332"/>
    </location>
</feature>
<feature type="compositionally biased region" description="Low complexity" evidence="1">
    <location>
        <begin position="545"/>
        <end position="559"/>
    </location>
</feature>
<gene>
    <name evidence="2" type="ORF">CBR_g38737</name>
</gene>
<dbReference type="EMBL" id="BFEA01000476">
    <property type="protein sequence ID" value="GBG84453.1"/>
    <property type="molecule type" value="Genomic_DNA"/>
</dbReference>
<proteinExistence type="predicted"/>
<feature type="region of interest" description="Disordered" evidence="1">
    <location>
        <begin position="466"/>
        <end position="503"/>
    </location>
</feature>
<feature type="region of interest" description="Disordered" evidence="1">
    <location>
        <begin position="533"/>
        <end position="559"/>
    </location>
</feature>
<reference evidence="2 3" key="1">
    <citation type="journal article" date="2018" name="Cell">
        <title>The Chara Genome: Secondary Complexity and Implications for Plant Terrestrialization.</title>
        <authorList>
            <person name="Nishiyama T."/>
            <person name="Sakayama H."/>
            <person name="Vries J.D."/>
            <person name="Buschmann H."/>
            <person name="Saint-Marcoux D."/>
            <person name="Ullrich K.K."/>
            <person name="Haas F.B."/>
            <person name="Vanderstraeten L."/>
            <person name="Becker D."/>
            <person name="Lang D."/>
            <person name="Vosolsobe S."/>
            <person name="Rombauts S."/>
            <person name="Wilhelmsson P.K.I."/>
            <person name="Janitza P."/>
            <person name="Kern R."/>
            <person name="Heyl A."/>
            <person name="Rumpler F."/>
            <person name="Villalobos L.I.A.C."/>
            <person name="Clay J.M."/>
            <person name="Skokan R."/>
            <person name="Toyoda A."/>
            <person name="Suzuki Y."/>
            <person name="Kagoshima H."/>
            <person name="Schijlen E."/>
            <person name="Tajeshwar N."/>
            <person name="Catarino B."/>
            <person name="Hetherington A.J."/>
            <person name="Saltykova A."/>
            <person name="Bonnot C."/>
            <person name="Breuninger H."/>
            <person name="Symeonidi A."/>
            <person name="Radhakrishnan G.V."/>
            <person name="Van Nieuwerburgh F."/>
            <person name="Deforce D."/>
            <person name="Chang C."/>
            <person name="Karol K.G."/>
            <person name="Hedrich R."/>
            <person name="Ulvskov P."/>
            <person name="Glockner G."/>
            <person name="Delwiche C.F."/>
            <person name="Petrasek J."/>
            <person name="Van de Peer Y."/>
            <person name="Friml J."/>
            <person name="Beilby M."/>
            <person name="Dolan L."/>
            <person name="Kohara Y."/>
            <person name="Sugano S."/>
            <person name="Fujiyama A."/>
            <person name="Delaux P.-M."/>
            <person name="Quint M."/>
            <person name="TheiBen G."/>
            <person name="Hagemann M."/>
            <person name="Harholt J."/>
            <person name="Dunand C."/>
            <person name="Zachgo S."/>
            <person name="Langdale J."/>
            <person name="Maumus F."/>
            <person name="Straeten D.V.D."/>
            <person name="Gould S.B."/>
            <person name="Rensing S.A."/>
        </authorList>
    </citation>
    <scope>NUCLEOTIDE SEQUENCE [LARGE SCALE GENOMIC DNA]</scope>
    <source>
        <strain evidence="2 3">S276</strain>
    </source>
</reference>
<dbReference type="Proteomes" id="UP000265515">
    <property type="component" value="Unassembled WGS sequence"/>
</dbReference>
<feature type="compositionally biased region" description="Basic and acidic residues" evidence="1">
    <location>
        <begin position="252"/>
        <end position="262"/>
    </location>
</feature>
<feature type="compositionally biased region" description="Polar residues" evidence="1">
    <location>
        <begin position="266"/>
        <end position="290"/>
    </location>
</feature>
<dbReference type="Gene3D" id="3.60.10.10">
    <property type="entry name" value="Endonuclease/exonuclease/phosphatase"/>
    <property type="match status" value="1"/>
</dbReference>
<feature type="compositionally biased region" description="Basic and acidic residues" evidence="1">
    <location>
        <begin position="602"/>
        <end position="614"/>
    </location>
</feature>
<dbReference type="InterPro" id="IPR036691">
    <property type="entry name" value="Endo/exonu/phosph_ase_sf"/>
</dbReference>
<sequence>MEDRVRQSIGRCYDEGVFSVERNMGEVVEDERGRRFRVNESLDAIKEKWLKERTVIIIFQDEARNLTRGVKEDLIRSFEDGWLARRLFNAEIRRGRVKFEGPNVVSYVAKAREVASWLVQKQSSVLKLAGKDYPVTFKPWMTKSELKELRLRDAESNFWIVALRVPLDAMYYLPSAVEGLIGVVKQMHAPEADSSRPKLMNVKIAMESQARFRVEDTLIIESPKGEWWKVEVATPYSDWCRKCRWYFHTEDNCPRQGPDRGPRRQWNSNQVQHRDANQPQQRDPASTVQRGSDHPLTTEVRPDSCPQASQALRGSGVIGDRETARPSQGVATSALPEWQAAQTLDQSVLAQYPHIQANPTFSPAPHNQLHVPQAANHLLPPPLDRSLMPGWNNLDGWSSHNPSALPPSQWQGTPGHHLGHYDYNFHPVQQHNPNPSLYPQGTRSIYAPPPLYGIPPLHHYQSHGMEYGAPHFGQGGGGGGSRQLSGAPSRGEHSAHRHGPSRLRLDHRQGYLQEVAGDQRGQQESVQGYYDERGHSRQCRGPHGSQVPSSPASSASKVQMGSELVGDVLPGMQEGVLRTEGSESSTGSSSGTRRGRGSSALRQDRGTRAATIRREQRDNLIRKVVPLVCSITSAGAIFLGRSQADGLPYVPSADTDSSPNPKEIITHTKMLYGDSFPVRILPKSLMINLVVLFDDKVLKFYFPILDARIDTGTADALAANGVRWFQLDGVRERNRPELETISVVAGISALILLELNQNLSVEVNLHSSFLIDSLAAQWTLLPVIPKAERLVITGDCNVSLDEALTEGSRTAGRGDAKALLDLMQEIALTDPFRSLNPADPRFIWFSNIRRDRGDVTRRRLDYFLTTTALSQGITTIKTVMHPMSDHRPVLAKVVLSPAVVRGRGYFKLNSLNLKDPGLKRWVEEHMESWNSARQFFPSTAEWFDGGLAIISGMMSISSRILAKGRNAEDEKCRKRVEEAERRLEAHPISKLVWAAERERRMAEWEGLQASKQAAWEEFLSIKGIVVQDRLTKETFRRLLPSSSFQHVVELKHPFDTALPDVETAGDMLEYARLYYADILTSRKGFSTTSSDLSQESDMWNDTEVLLTNEERLALDRPVTVEELS</sequence>